<sequence length="440" mass="51441">MTKTSRKVNKTDDAWNKLFEKYNIKDEVENNGFFRITSTQINEFREARLMTKFDHSNQLPTLFSENNFSILPDTRGTYIIGRFKAYEKLKMIPTKPKFVKLPEYIETIDIHNITSEAVALNVAHASGMVDEVMNKVQNKDTSEKSVLTLTGRMSSGKLFYKINTRSKLNDEVYNFEVTNSQVEIDGSYEDDSSIALIEAKAKVPKDFMIRQLYYPFRVINSITDNKKILPIFFTFADDVFYFSVYEFTDAMNYSSIKWKGQYSFILNENLNLDIRHIHNFIEKTPMKYEPNDVVYPQADNVMRLLDMIDYLVEPKSKEELAKEYEFNIRQSDYYANALVFLGLAQKQTDLKFSLSKLGQKIQKMYNNNERNKIIIECMLQYNTLRKAFLYYEEHGPNGFNKYVSGILLNNIHSIQSESTAKRRAGTVKGWIEWIYSVTSK</sequence>
<dbReference type="Pfam" id="PF22518">
    <property type="entry name" value="DUF6997"/>
    <property type="match status" value="1"/>
</dbReference>
<evidence type="ECO:0000313" key="5">
    <source>
        <dbReference type="Proteomes" id="UP000243626"/>
    </source>
</evidence>
<evidence type="ECO:0000313" key="4">
    <source>
        <dbReference type="EMBL" id="WOS96268.1"/>
    </source>
</evidence>
<dbReference type="AlphaFoldDB" id="A0AAF0YI06"/>
<dbReference type="Pfam" id="PF23871">
    <property type="entry name" value="DUF7226"/>
    <property type="match status" value="1"/>
</dbReference>
<organism evidence="4 5">
    <name type="scientific">Nosocomiicoccus massiliensis</name>
    <dbReference type="NCBI Taxonomy" id="1232430"/>
    <lineage>
        <taxon>Bacteria</taxon>
        <taxon>Bacillati</taxon>
        <taxon>Bacillota</taxon>
        <taxon>Bacilli</taxon>
        <taxon>Bacillales</taxon>
        <taxon>Staphylococcaceae</taxon>
        <taxon>Nosocomiicoccus</taxon>
    </lineage>
</organism>
<evidence type="ECO:0008006" key="6">
    <source>
        <dbReference type="Google" id="ProtNLM"/>
    </source>
</evidence>
<evidence type="ECO:0000259" key="3">
    <source>
        <dbReference type="Pfam" id="PF23871"/>
    </source>
</evidence>
<proteinExistence type="predicted"/>
<dbReference type="InterPro" id="IPR054266">
    <property type="entry name" value="DUF6997"/>
</dbReference>
<dbReference type="InterPro" id="IPR055650">
    <property type="entry name" value="DUF7226"/>
</dbReference>
<reference evidence="5" key="1">
    <citation type="submission" date="2017-09" db="EMBL/GenBank/DDBJ databases">
        <title>Bacterial strain isolated from the female urinary microbiota.</title>
        <authorList>
            <person name="Thomas-White K."/>
            <person name="Kumar N."/>
            <person name="Forster S."/>
            <person name="Putonti C."/>
            <person name="Lawley T."/>
            <person name="Wolfe A.J."/>
        </authorList>
    </citation>
    <scope>NUCLEOTIDE SEQUENCE [LARGE SCALE GENOMIC DNA]</scope>
    <source>
        <strain evidence="5">UMB0959</strain>
    </source>
</reference>
<protein>
    <recommendedName>
        <fullName evidence="6">Translation elongation factor</fullName>
    </recommendedName>
</protein>
<feature type="domain" description="DUF6997" evidence="2">
    <location>
        <begin position="81"/>
        <end position="264"/>
    </location>
</feature>
<dbReference type="EMBL" id="CP136964">
    <property type="protein sequence ID" value="WOS96268.1"/>
    <property type="molecule type" value="Genomic_DNA"/>
</dbReference>
<accession>A0AAF0YI06</accession>
<dbReference type="Pfam" id="PF22515">
    <property type="entry name" value="DUF6996"/>
    <property type="match status" value="1"/>
</dbReference>
<dbReference type="REBASE" id="772686">
    <property type="entry name" value="Nma9ORF555P"/>
</dbReference>
<dbReference type="Proteomes" id="UP000243626">
    <property type="component" value="Chromosome"/>
</dbReference>
<name>A0AAF0YI06_9STAP</name>
<dbReference type="RefSeq" id="WP_317846585.1">
    <property type="nucleotide sequence ID" value="NZ_CP136964.1"/>
</dbReference>
<dbReference type="KEGG" id="nmy:CJ229_000560"/>
<dbReference type="InterPro" id="IPR054265">
    <property type="entry name" value="DUF6996"/>
</dbReference>
<evidence type="ECO:0000259" key="1">
    <source>
        <dbReference type="Pfam" id="PF22515"/>
    </source>
</evidence>
<feature type="domain" description="DUF7226" evidence="3">
    <location>
        <begin position="303"/>
        <end position="438"/>
    </location>
</feature>
<evidence type="ECO:0000259" key="2">
    <source>
        <dbReference type="Pfam" id="PF22518"/>
    </source>
</evidence>
<gene>
    <name evidence="4" type="ORF">CJ229_000560</name>
</gene>
<feature type="domain" description="DUF6996" evidence="1">
    <location>
        <begin position="12"/>
        <end position="80"/>
    </location>
</feature>
<keyword evidence="5" id="KW-1185">Reference proteome</keyword>